<dbReference type="InterPro" id="IPR000390">
    <property type="entry name" value="Small_drug/metabolite_transptr"/>
</dbReference>
<dbReference type="PANTHER" id="PTHR30561">
    <property type="entry name" value="SMR FAMILY PROTON-DEPENDENT DRUG EFFLUX TRANSPORTER SUGE"/>
    <property type="match status" value="1"/>
</dbReference>
<dbReference type="Proteomes" id="UP000271003">
    <property type="component" value="Chromosome"/>
</dbReference>
<dbReference type="Gene3D" id="1.10.3730.20">
    <property type="match status" value="1"/>
</dbReference>
<keyword evidence="12" id="KW-1185">Reference proteome</keyword>
<dbReference type="AlphaFoldDB" id="A0A2Z6IE80"/>
<evidence type="ECO:0000256" key="6">
    <source>
        <dbReference type="ARBA" id="ARBA00023136"/>
    </source>
</evidence>
<gene>
    <name evidence="11" type="primary">sugE</name>
    <name evidence="11" type="ORF">SUTMEG_08570</name>
</gene>
<keyword evidence="3" id="KW-1003">Cell membrane</keyword>
<comment type="subcellular location">
    <subcellularLocation>
        <location evidence="1 9">Cell membrane</location>
        <topology evidence="1 9">Multi-pass membrane protein</topology>
    </subcellularLocation>
</comment>
<name>A0A2Z6IE80_9BURK</name>
<dbReference type="Pfam" id="PF00893">
    <property type="entry name" value="Multi_Drug_Res"/>
    <property type="match status" value="1"/>
</dbReference>
<evidence type="ECO:0000256" key="1">
    <source>
        <dbReference type="ARBA" id="ARBA00004651"/>
    </source>
</evidence>
<dbReference type="GO" id="GO:0005886">
    <property type="term" value="C:plasma membrane"/>
    <property type="evidence" value="ECO:0007669"/>
    <property type="project" value="UniProtKB-SubCell"/>
</dbReference>
<dbReference type="EMBL" id="AP018786">
    <property type="protein sequence ID" value="BBF22966.1"/>
    <property type="molecule type" value="Genomic_DNA"/>
</dbReference>
<dbReference type="OrthoDB" id="9808638at2"/>
<evidence type="ECO:0000256" key="2">
    <source>
        <dbReference type="ARBA" id="ARBA00022448"/>
    </source>
</evidence>
<organism evidence="11 12">
    <name type="scientific">Sutterella megalosphaeroides</name>
    <dbReference type="NCBI Taxonomy" id="2494234"/>
    <lineage>
        <taxon>Bacteria</taxon>
        <taxon>Pseudomonadati</taxon>
        <taxon>Pseudomonadota</taxon>
        <taxon>Betaproteobacteria</taxon>
        <taxon>Burkholderiales</taxon>
        <taxon>Sutterellaceae</taxon>
        <taxon>Sutterella</taxon>
    </lineage>
</organism>
<evidence type="ECO:0000256" key="8">
    <source>
        <dbReference type="ARBA" id="ARBA00039168"/>
    </source>
</evidence>
<proteinExistence type="inferred from homology"/>
<dbReference type="SUPFAM" id="SSF103481">
    <property type="entry name" value="Multidrug resistance efflux transporter EmrE"/>
    <property type="match status" value="1"/>
</dbReference>
<dbReference type="RefSeq" id="WP_120176623.1">
    <property type="nucleotide sequence ID" value="NZ_AP018786.1"/>
</dbReference>
<comment type="similarity">
    <text evidence="7">Belongs to the drug/metabolite transporter (DMT) superfamily. Small multidrug resistance (SMR) (TC 2.A.7.1) family. Gdx/SugE subfamily.</text>
</comment>
<keyword evidence="2" id="KW-0813">Transport</keyword>
<evidence type="ECO:0000313" key="12">
    <source>
        <dbReference type="Proteomes" id="UP000271003"/>
    </source>
</evidence>
<keyword evidence="5 10" id="KW-1133">Transmembrane helix</keyword>
<dbReference type="KEGG" id="sutt:SUTMEG_08570"/>
<dbReference type="InterPro" id="IPR045324">
    <property type="entry name" value="Small_multidrug_res"/>
</dbReference>
<evidence type="ECO:0000256" key="9">
    <source>
        <dbReference type="RuleBase" id="RU003942"/>
    </source>
</evidence>
<feature type="transmembrane region" description="Helical" evidence="10">
    <location>
        <begin position="88"/>
        <end position="107"/>
    </location>
</feature>
<feature type="transmembrane region" description="Helical" evidence="10">
    <location>
        <begin position="32"/>
        <end position="51"/>
    </location>
</feature>
<accession>A0A2Z6IE80</accession>
<dbReference type="GO" id="GO:0022857">
    <property type="term" value="F:transmembrane transporter activity"/>
    <property type="evidence" value="ECO:0007669"/>
    <property type="project" value="InterPro"/>
</dbReference>
<evidence type="ECO:0000256" key="7">
    <source>
        <dbReference type="ARBA" id="ARBA00038151"/>
    </source>
</evidence>
<feature type="transmembrane region" description="Helical" evidence="10">
    <location>
        <begin position="63"/>
        <end position="82"/>
    </location>
</feature>
<evidence type="ECO:0000256" key="3">
    <source>
        <dbReference type="ARBA" id="ARBA00022475"/>
    </source>
</evidence>
<evidence type="ECO:0000256" key="4">
    <source>
        <dbReference type="ARBA" id="ARBA00022692"/>
    </source>
</evidence>
<evidence type="ECO:0000313" key="11">
    <source>
        <dbReference type="EMBL" id="BBF22966.1"/>
    </source>
</evidence>
<keyword evidence="4 9" id="KW-0812">Transmembrane</keyword>
<reference evidence="11 12" key="1">
    <citation type="journal article" date="2018" name="Int. J. Syst. Evol. Microbiol.">
        <title>Mesosutterella multiformis gen. nov., sp. nov., a member of the family Sutterellaceae and Sutterella megalosphaeroides sp. nov., isolated from human faeces.</title>
        <authorList>
            <person name="Sakamoto M."/>
            <person name="Ikeyama N."/>
            <person name="Kunihiro T."/>
            <person name="Iino T."/>
            <person name="Yuki M."/>
            <person name="Ohkuma M."/>
        </authorList>
    </citation>
    <scope>NUCLEOTIDE SEQUENCE [LARGE SCALE GENOMIC DNA]</scope>
    <source>
        <strain evidence="11 12">6FBBBH3</strain>
    </source>
</reference>
<dbReference type="InterPro" id="IPR037185">
    <property type="entry name" value="EmrE-like"/>
</dbReference>
<protein>
    <recommendedName>
        <fullName evidence="8">Guanidinium exporter</fullName>
    </recommendedName>
</protein>
<evidence type="ECO:0000256" key="5">
    <source>
        <dbReference type="ARBA" id="ARBA00022989"/>
    </source>
</evidence>
<evidence type="ECO:0000256" key="10">
    <source>
        <dbReference type="SAM" id="Phobius"/>
    </source>
</evidence>
<dbReference type="PANTHER" id="PTHR30561:SF0">
    <property type="entry name" value="GUANIDINIUM EXPORTER"/>
    <property type="match status" value="1"/>
</dbReference>
<keyword evidence="6 10" id="KW-0472">Membrane</keyword>
<sequence>MLSWTYLIVAGLFEMGWPLGFKLANAAEGRMSWLWIGFSVLSMVASGYFLFQAQKTIPIGTAYIVWTAIGGVGTAVIGMIFFGDSTSMLRIFFLFMILVGVIGLKLAH</sequence>